<evidence type="ECO:0000256" key="2">
    <source>
        <dbReference type="ARBA" id="ARBA00022490"/>
    </source>
</evidence>
<dbReference type="SUPFAM" id="SSF53474">
    <property type="entry name" value="alpha/beta-Hydrolases"/>
    <property type="match status" value="1"/>
</dbReference>
<dbReference type="OrthoDB" id="284184at2759"/>
<reference evidence="3" key="2">
    <citation type="journal article" date="2018" name="Environ. Sci. Technol.">
        <title>The Toxicogenome of Hyalella azteca: A Model for Sediment Ecotoxicology and Evolutionary Toxicology.</title>
        <authorList>
            <person name="Poynton H.C."/>
            <person name="Hasenbein S."/>
            <person name="Benoit J.B."/>
            <person name="Sepulveda M.S."/>
            <person name="Poelchau M.F."/>
            <person name="Hughes D.S.T."/>
            <person name="Murali S.C."/>
            <person name="Chen S."/>
            <person name="Glastad K.M."/>
            <person name="Goodisman M.A.D."/>
            <person name="Werren J.H."/>
            <person name="Vineis J.H."/>
            <person name="Bowen J.L."/>
            <person name="Friedrich M."/>
            <person name="Jones J."/>
            <person name="Robertson H.M."/>
            <person name="Feyereisen R."/>
            <person name="Mechler-Hickson A."/>
            <person name="Mathers N."/>
            <person name="Lee C.E."/>
            <person name="Colbourne J.K."/>
            <person name="Biales A."/>
            <person name="Johnston J.S."/>
            <person name="Wellborn G.A."/>
            <person name="Rosendale A.J."/>
            <person name="Cridge A.G."/>
            <person name="Munoz-Torres M.C."/>
            <person name="Bain P.A."/>
            <person name="Manny A.R."/>
            <person name="Major K.M."/>
            <person name="Lambert F.N."/>
            <person name="Vulpe C.D."/>
            <person name="Tuck P."/>
            <person name="Blalock B.J."/>
            <person name="Lin Y.Y."/>
            <person name="Smith M.E."/>
            <person name="Ochoa-Acuna H."/>
            <person name="Chen M.M."/>
            <person name="Childers C.P."/>
            <person name="Qu J."/>
            <person name="Dugan S."/>
            <person name="Lee S.L."/>
            <person name="Chao H."/>
            <person name="Dinh H."/>
            <person name="Han Y."/>
            <person name="Doddapaneni H."/>
            <person name="Worley K.C."/>
            <person name="Muzny D.M."/>
            <person name="Gibbs R.A."/>
            <person name="Richards S."/>
        </authorList>
    </citation>
    <scope>NUCLEOTIDE SEQUENCE</scope>
    <source>
        <strain evidence="3">HAZT.00-mixed</strain>
        <tissue evidence="3">Whole organism</tissue>
    </source>
</reference>
<dbReference type="Proteomes" id="UP000711488">
    <property type="component" value="Unassembled WGS sequence"/>
</dbReference>
<dbReference type="InterPro" id="IPR029058">
    <property type="entry name" value="AB_hydrolase_fold"/>
</dbReference>
<reference evidence="3" key="3">
    <citation type="submission" date="2019-06" db="EMBL/GenBank/DDBJ databases">
        <authorList>
            <person name="Poynton C."/>
            <person name="Hasenbein S."/>
            <person name="Benoit J.B."/>
            <person name="Sepulveda M.S."/>
            <person name="Poelchau M.F."/>
            <person name="Murali S.C."/>
            <person name="Chen S."/>
            <person name="Glastad K.M."/>
            <person name="Werren J.H."/>
            <person name="Vineis J.H."/>
            <person name="Bowen J.L."/>
            <person name="Friedrich M."/>
            <person name="Jones J."/>
            <person name="Robertson H.M."/>
            <person name="Feyereisen R."/>
            <person name="Mechler-Hickson A."/>
            <person name="Mathers N."/>
            <person name="Lee C.E."/>
            <person name="Colbourne J.K."/>
            <person name="Biales A."/>
            <person name="Johnston J.S."/>
            <person name="Wellborn G.A."/>
            <person name="Rosendale A.J."/>
            <person name="Cridge A.G."/>
            <person name="Munoz-Torres M.C."/>
            <person name="Bain P.A."/>
            <person name="Manny A.R."/>
            <person name="Major K.M."/>
            <person name="Lambert F.N."/>
            <person name="Vulpe C.D."/>
            <person name="Tuck P."/>
            <person name="Blalock B.J."/>
            <person name="Lin Y.-Y."/>
            <person name="Smith M.E."/>
            <person name="Ochoa-Acuna H."/>
            <person name="Chen M.-J.M."/>
            <person name="Childers C.P."/>
            <person name="Qu J."/>
            <person name="Dugan S."/>
            <person name="Lee S.L."/>
            <person name="Chao H."/>
            <person name="Dinh H."/>
            <person name="Han Y."/>
            <person name="Doddapaneni H."/>
            <person name="Worley K.C."/>
            <person name="Muzny D.M."/>
            <person name="Gibbs R.A."/>
            <person name="Richards S."/>
        </authorList>
    </citation>
    <scope>NUCLEOTIDE SEQUENCE</scope>
    <source>
        <strain evidence="3">HAZT.00-mixed</strain>
        <tissue evidence="3">Whole organism</tissue>
    </source>
</reference>
<comment type="subcellular location">
    <subcellularLocation>
        <location evidence="1">Cytoplasm</location>
    </subcellularLocation>
</comment>
<dbReference type="Gene3D" id="3.40.50.1820">
    <property type="entry name" value="alpha/beta hydrolase"/>
    <property type="match status" value="1"/>
</dbReference>
<dbReference type="PANTHER" id="PTHR46197">
    <property type="entry name" value="PROTEIN ABHD14B-LIKE"/>
    <property type="match status" value="1"/>
</dbReference>
<dbReference type="AlphaFoldDB" id="A0A6A0GX44"/>
<comment type="caution">
    <text evidence="3">The sequence shown here is derived from an EMBL/GenBank/DDBJ whole genome shotgun (WGS) entry which is preliminary data.</text>
</comment>
<dbReference type="EMBL" id="JQDR03012157">
    <property type="protein sequence ID" value="KAA0191666.1"/>
    <property type="molecule type" value="Genomic_DNA"/>
</dbReference>
<dbReference type="PANTHER" id="PTHR46197:SF3">
    <property type="entry name" value="AB HYDROLASE-1 DOMAIN-CONTAINING PROTEIN"/>
    <property type="match status" value="1"/>
</dbReference>
<organism evidence="3">
    <name type="scientific">Hyalella azteca</name>
    <name type="common">Amphipod</name>
    <dbReference type="NCBI Taxonomy" id="294128"/>
    <lineage>
        <taxon>Eukaryota</taxon>
        <taxon>Metazoa</taxon>
        <taxon>Ecdysozoa</taxon>
        <taxon>Arthropoda</taxon>
        <taxon>Crustacea</taxon>
        <taxon>Multicrustacea</taxon>
        <taxon>Malacostraca</taxon>
        <taxon>Eumalacostraca</taxon>
        <taxon>Peracarida</taxon>
        <taxon>Amphipoda</taxon>
        <taxon>Senticaudata</taxon>
        <taxon>Talitrida</taxon>
        <taxon>Talitroidea</taxon>
        <taxon>Hyalellidae</taxon>
        <taxon>Hyalella</taxon>
    </lineage>
</organism>
<evidence type="ECO:0000256" key="1">
    <source>
        <dbReference type="ARBA" id="ARBA00004496"/>
    </source>
</evidence>
<sequence>MQLESDSSLTGDWRLTNMMAGEIPTAITNLAKEINVFSGFLQLPEDLKVFYQGCVPAAAADKSKFVLLLHGAAFSSQNWRDIGTLSLLAAMGYTAVAIDIPASFVPSVVQQLQQVSQLQHCTLVRPILISPSMSGQYSVPLLVTEAQDPSGDPYLGAYIPVAPVATEQLTTSLASAVRTRTLILRGETDKSLGLKSVENLKHIPDSLVVVIPDAGHPAYINQPQIFHNILHNFLNSL</sequence>
<proteinExistence type="predicted"/>
<dbReference type="GO" id="GO:0005737">
    <property type="term" value="C:cytoplasm"/>
    <property type="evidence" value="ECO:0007669"/>
    <property type="project" value="UniProtKB-SubCell"/>
</dbReference>
<keyword evidence="2" id="KW-0963">Cytoplasm</keyword>
<evidence type="ECO:0008006" key="4">
    <source>
        <dbReference type="Google" id="ProtNLM"/>
    </source>
</evidence>
<reference evidence="3" key="1">
    <citation type="submission" date="2014-08" db="EMBL/GenBank/DDBJ databases">
        <authorList>
            <person name="Murali S."/>
            <person name="Richards S."/>
            <person name="Bandaranaike D."/>
            <person name="Bellair M."/>
            <person name="Blankenburg K."/>
            <person name="Chao H."/>
            <person name="Dinh H."/>
            <person name="Doddapaneni H."/>
            <person name="Dugan-Rocha S."/>
            <person name="Elkadiri S."/>
            <person name="Gnanaolivu R."/>
            <person name="Hughes D."/>
            <person name="Lee S."/>
            <person name="Li M."/>
            <person name="Ming W."/>
            <person name="Munidasa M."/>
            <person name="Muniz J."/>
            <person name="Nguyen L."/>
            <person name="Osuji N."/>
            <person name="Pu L.-L."/>
            <person name="Puazo M."/>
            <person name="Skinner E."/>
            <person name="Qu C."/>
            <person name="Quiroz J."/>
            <person name="Raj R."/>
            <person name="Weissenberger G."/>
            <person name="Xin Y."/>
            <person name="Zou X."/>
            <person name="Han Y."/>
            <person name="Worley K."/>
            <person name="Muzny D."/>
            <person name="Gibbs R."/>
        </authorList>
    </citation>
    <scope>NUCLEOTIDE SEQUENCE</scope>
    <source>
        <strain evidence="3">HAZT.00-mixed</strain>
        <tissue evidence="3">Whole organism</tissue>
    </source>
</reference>
<protein>
    <recommendedName>
        <fullName evidence="4">AB hydrolase-1 domain-containing protein</fullName>
    </recommendedName>
</protein>
<evidence type="ECO:0000313" key="3">
    <source>
        <dbReference type="EMBL" id="KAA0191666.1"/>
    </source>
</evidence>
<name>A0A6A0GX44_HYAAZ</name>
<accession>A0A6A0GX44</accession>
<gene>
    <name evidence="3" type="ORF">HAZT_HAZT006209</name>
</gene>